<evidence type="ECO:0000259" key="3">
    <source>
        <dbReference type="Pfam" id="PF02709"/>
    </source>
</evidence>
<organism evidence="4 5">
    <name type="scientific">Rhodococcoides kroppenstedtii</name>
    <dbReference type="NCBI Taxonomy" id="293050"/>
    <lineage>
        <taxon>Bacteria</taxon>
        <taxon>Bacillati</taxon>
        <taxon>Actinomycetota</taxon>
        <taxon>Actinomycetes</taxon>
        <taxon>Mycobacteriales</taxon>
        <taxon>Nocardiaceae</taxon>
        <taxon>Rhodococcoides</taxon>
    </lineage>
</organism>
<dbReference type="Pfam" id="PF00535">
    <property type="entry name" value="Glycos_transf_2"/>
    <property type="match status" value="1"/>
</dbReference>
<dbReference type="Proteomes" id="UP000182054">
    <property type="component" value="Unassembled WGS sequence"/>
</dbReference>
<dbReference type="SUPFAM" id="SSF53448">
    <property type="entry name" value="Nucleotide-diphospho-sugar transferases"/>
    <property type="match status" value="1"/>
</dbReference>
<evidence type="ECO:0000313" key="4">
    <source>
        <dbReference type="EMBL" id="SFA62026.1"/>
    </source>
</evidence>
<evidence type="ECO:0000313" key="5">
    <source>
        <dbReference type="Proteomes" id="UP000182054"/>
    </source>
</evidence>
<dbReference type="AlphaFoldDB" id="A0A1I0UFK7"/>
<dbReference type="InterPro" id="IPR029044">
    <property type="entry name" value="Nucleotide-diphossugar_trans"/>
</dbReference>
<evidence type="ECO:0000256" key="1">
    <source>
        <dbReference type="ARBA" id="ARBA00022679"/>
    </source>
</evidence>
<dbReference type="PANTHER" id="PTHR43685:SF2">
    <property type="entry name" value="GLYCOSYLTRANSFERASE 2-LIKE DOMAIN-CONTAINING PROTEIN"/>
    <property type="match status" value="1"/>
</dbReference>
<dbReference type="InterPro" id="IPR001173">
    <property type="entry name" value="Glyco_trans_2-like"/>
</dbReference>
<dbReference type="EMBL" id="FOJN01000020">
    <property type="protein sequence ID" value="SFA62026.1"/>
    <property type="molecule type" value="Genomic_DNA"/>
</dbReference>
<proteinExistence type="predicted"/>
<keyword evidence="4" id="KW-0328">Glycosyltransferase</keyword>
<keyword evidence="1 4" id="KW-0808">Transferase</keyword>
<dbReference type="Pfam" id="PF02709">
    <property type="entry name" value="Glyco_transf_7C"/>
    <property type="match status" value="1"/>
</dbReference>
<dbReference type="Gene3D" id="3.90.550.10">
    <property type="entry name" value="Spore Coat Polysaccharide Biosynthesis Protein SpsA, Chain A"/>
    <property type="match status" value="1"/>
</dbReference>
<protein>
    <submittedName>
        <fullName evidence="4">N-terminal domain of galactosyltransferase</fullName>
    </submittedName>
</protein>
<dbReference type="GO" id="GO:0016757">
    <property type="term" value="F:glycosyltransferase activity"/>
    <property type="evidence" value="ECO:0007669"/>
    <property type="project" value="UniProtKB-KW"/>
</dbReference>
<feature type="domain" description="Galactosyltransferase C-terminal" evidence="3">
    <location>
        <begin position="99"/>
        <end position="155"/>
    </location>
</feature>
<dbReference type="PANTHER" id="PTHR43685">
    <property type="entry name" value="GLYCOSYLTRANSFERASE"/>
    <property type="match status" value="1"/>
</dbReference>
<name>A0A1I0UFK7_9NOCA</name>
<gene>
    <name evidence="4" type="ORF">SAMN05444374_12055</name>
</gene>
<feature type="domain" description="Glycosyltransferase 2-like" evidence="2">
    <location>
        <begin position="7"/>
        <end position="80"/>
    </location>
</feature>
<reference evidence="4 5" key="1">
    <citation type="submission" date="2016-10" db="EMBL/GenBank/DDBJ databases">
        <authorList>
            <person name="de Groot N.N."/>
        </authorList>
    </citation>
    <scope>NUCLEOTIDE SEQUENCE [LARGE SCALE GENOMIC DNA]</scope>
    <source>
        <strain evidence="4 5">DSM 44908</strain>
    </source>
</reference>
<accession>A0A1I0UFK7</accession>
<dbReference type="InterPro" id="IPR050834">
    <property type="entry name" value="Glycosyltransf_2"/>
</dbReference>
<evidence type="ECO:0000259" key="2">
    <source>
        <dbReference type="Pfam" id="PF00535"/>
    </source>
</evidence>
<dbReference type="InterPro" id="IPR027791">
    <property type="entry name" value="Galactosyl_T_C"/>
</dbReference>
<sequence length="249" mass="27854">MNEHVRRRWSDSPVPVRVVDSSATRGTGAARNAGVEAATGDIIAFTDQDDAARPEWIDELVAAFRDSDADVVSGTGAVDRINSPEVAGWRPMPGADDGWHVEGYFDTAIGTSLAVTRKAHQAIGGFDVDYLGGGEDNDYVWRLQHAGFQLVHTPEAVVDYRLRDTYKGLWKQMVAYGRADVRNHVKHKPLGFRGYNFPLMFPYIVVSLSLRNPLLPQRITKLSRGRWVYCVAYEYGKIRGSIENRVWCI</sequence>